<dbReference type="SMART" id="SM00185">
    <property type="entry name" value="ARM"/>
    <property type="match status" value="5"/>
</dbReference>
<evidence type="ECO:0000259" key="1">
    <source>
        <dbReference type="PROSITE" id="PS50076"/>
    </source>
</evidence>
<dbReference type="InterPro" id="IPR016024">
    <property type="entry name" value="ARM-type_fold"/>
</dbReference>
<dbReference type="InterPro" id="IPR011989">
    <property type="entry name" value="ARM-like"/>
</dbReference>
<keyword evidence="3" id="KW-1185">Reference proteome</keyword>
<organism evidence="2 3">
    <name type="scientific">Anabarilius grahami</name>
    <name type="common">Kanglang fish</name>
    <name type="synonym">Barilius grahami</name>
    <dbReference type="NCBI Taxonomy" id="495550"/>
    <lineage>
        <taxon>Eukaryota</taxon>
        <taxon>Metazoa</taxon>
        <taxon>Chordata</taxon>
        <taxon>Craniata</taxon>
        <taxon>Vertebrata</taxon>
        <taxon>Euteleostomi</taxon>
        <taxon>Actinopterygii</taxon>
        <taxon>Neopterygii</taxon>
        <taxon>Teleostei</taxon>
        <taxon>Ostariophysi</taxon>
        <taxon>Cypriniformes</taxon>
        <taxon>Xenocyprididae</taxon>
        <taxon>Xenocypridinae</taxon>
        <taxon>Xenocypridinae incertae sedis</taxon>
        <taxon>Anabarilius</taxon>
    </lineage>
</organism>
<dbReference type="CDD" id="cd06257">
    <property type="entry name" value="DnaJ"/>
    <property type="match status" value="1"/>
</dbReference>
<dbReference type="Pfam" id="PF00226">
    <property type="entry name" value="DnaJ"/>
    <property type="match status" value="1"/>
</dbReference>
<reference evidence="2 3" key="1">
    <citation type="submission" date="2018-10" db="EMBL/GenBank/DDBJ databases">
        <title>Genome assembly for a Yunnan-Guizhou Plateau 3E fish, Anabarilius grahami (Regan), and its evolutionary and genetic applications.</title>
        <authorList>
            <person name="Jiang W."/>
        </authorList>
    </citation>
    <scope>NUCLEOTIDE SEQUENCE [LARGE SCALE GENOMIC DNA]</scope>
    <source>
        <strain evidence="2">AG-KIZ</strain>
        <tissue evidence="2">Muscle</tissue>
    </source>
</reference>
<evidence type="ECO:0000313" key="3">
    <source>
        <dbReference type="Proteomes" id="UP000281406"/>
    </source>
</evidence>
<dbReference type="PANTHER" id="PTHR16356:SF1">
    <property type="entry name" value="TRANSMEMBRANE AND COILED-COIL DOMAIN-CONTAINING PROTEIN 6"/>
    <property type="match status" value="1"/>
</dbReference>
<proteinExistence type="predicted"/>
<dbReference type="PRINTS" id="PR00625">
    <property type="entry name" value="JDOMAIN"/>
</dbReference>
<name>A0A3N0XIY7_ANAGA</name>
<protein>
    <submittedName>
        <fullName evidence="2">Transmembrane and coiled-coil domain-containing protein 6</fullName>
    </submittedName>
</protein>
<dbReference type="Gene3D" id="1.25.10.10">
    <property type="entry name" value="Leucine-rich Repeat Variant"/>
    <property type="match status" value="1"/>
</dbReference>
<dbReference type="Gene3D" id="1.10.287.110">
    <property type="entry name" value="DnaJ domain"/>
    <property type="match status" value="1"/>
</dbReference>
<dbReference type="OrthoDB" id="21522at2759"/>
<evidence type="ECO:0000313" key="2">
    <source>
        <dbReference type="EMBL" id="ROI37375.1"/>
    </source>
</evidence>
<feature type="domain" description="J" evidence="1">
    <location>
        <begin position="561"/>
        <end position="664"/>
    </location>
</feature>
<dbReference type="InterPro" id="IPR000225">
    <property type="entry name" value="Armadillo"/>
</dbReference>
<dbReference type="EMBL" id="RJVU01072342">
    <property type="protein sequence ID" value="ROI37375.1"/>
    <property type="molecule type" value="Genomic_DNA"/>
</dbReference>
<sequence>MWRLKTVHHKASGSASDLEEFKRKRREFEKGLRQARRDRQLISKRLLQNVDEEDSMETGSTPLSPEQVREMVRGVQTGGEEKAVRLASLRKALRNPETQLTFIKSENSMHMLIGQLSAHNAQCQLEAARCLHELSHSNHPSVCQACLPAGPYLLTYLSSQSTKLTELCLYTLGNLCPDSAVVREKLLAQGIVSALANCIHNQRYNLAVVEAVGFTLSQLLQGKDATEKIIPAVMASEIVPHVISALTPDPEFGFGPVIECMWCLHYLVSSNLDNSMLIAQGALSQCSAVLITLGGAVAQGNLEGGIELLIWPLLRCLGNLLVSEGDVMPKDTRLLAALCVFSQAYLHLHPALSRESLWALNNLTAGSSGFCSGLLLFNMVPILIQFLSFSKGINSMALRVLGNIAHHGTEYCVRLTQAGLLTALCATLKMAEPEVVTLSLEVLYMLISSSPQLIEEFTRLNGVPLLEAIQYNSEEEHRVKAAYILDHHFPSFSERRLCVMKAQNITADLRVSMNQDSSILSLFLSIMLLVAQLRFCQSCLWYCKSSQRLFSLCTAQRSSANYYELLGVKPDATLEQIKNAFFDKSKKEMRVQAGDMGALFLNKRQIKGHKRFMSDVTYRTSESRKLHPDSDLSNPSLHTQFVKLNEAYRVLSREASRRDYDLSLRYQFAGGPAFRASSSSTNSPSAEAAESMRYWEQFRQAQPQENTTEEWEKRKKRNMRLVGYCVLTMLISLSAHYFGFRKLEEVHNNFMDEKDRVITEIYNESKERARVNGFKKQQEILRQKHAEFLERYKIRSNGEEK</sequence>
<dbReference type="SUPFAM" id="SSF46565">
    <property type="entry name" value="Chaperone J-domain"/>
    <property type="match status" value="2"/>
</dbReference>
<keyword evidence="2" id="KW-0812">Transmembrane</keyword>
<comment type="caution">
    <text evidence="2">The sequence shown here is derived from an EMBL/GenBank/DDBJ whole genome shotgun (WGS) entry which is preliminary data.</text>
</comment>
<dbReference type="InterPro" id="IPR036869">
    <property type="entry name" value="J_dom_sf"/>
</dbReference>
<accession>A0A3N0XIY7</accession>
<dbReference type="PROSITE" id="PS50076">
    <property type="entry name" value="DNAJ_2"/>
    <property type="match status" value="1"/>
</dbReference>
<dbReference type="AlphaFoldDB" id="A0A3N0XIY7"/>
<dbReference type="PANTHER" id="PTHR16356">
    <property type="entry name" value="TRANSMEMBRANE AND COILED-COIL DOMAIN-CONTAINING PROTEIN 6 TMCO6"/>
    <property type="match status" value="1"/>
</dbReference>
<dbReference type="SUPFAM" id="SSF48371">
    <property type="entry name" value="ARM repeat"/>
    <property type="match status" value="1"/>
</dbReference>
<dbReference type="Proteomes" id="UP000281406">
    <property type="component" value="Unassembled WGS sequence"/>
</dbReference>
<dbReference type="GO" id="GO:0048513">
    <property type="term" value="P:animal organ development"/>
    <property type="evidence" value="ECO:0007669"/>
    <property type="project" value="UniProtKB-ARBA"/>
</dbReference>
<gene>
    <name evidence="2" type="ORF">DPX16_5057</name>
</gene>
<dbReference type="InterPro" id="IPR001623">
    <property type="entry name" value="DnaJ_domain"/>
</dbReference>
<keyword evidence="2" id="KW-0472">Membrane</keyword>